<feature type="region of interest" description="Disordered" evidence="7">
    <location>
        <begin position="47"/>
        <end position="72"/>
    </location>
</feature>
<dbReference type="InterPro" id="IPR007219">
    <property type="entry name" value="XnlR_reg_dom"/>
</dbReference>
<evidence type="ECO:0000256" key="7">
    <source>
        <dbReference type="SAM" id="MobiDB-lite"/>
    </source>
</evidence>
<dbReference type="OrthoDB" id="39175at2759"/>
<dbReference type="SUPFAM" id="SSF57701">
    <property type="entry name" value="Zn2/Cys6 DNA-binding domain"/>
    <property type="match status" value="1"/>
</dbReference>
<keyword evidence="6" id="KW-0539">Nucleus</keyword>
<evidence type="ECO:0000256" key="6">
    <source>
        <dbReference type="ARBA" id="ARBA00023242"/>
    </source>
</evidence>
<accession>A0A179FGM0</accession>
<dbReference type="SMART" id="SM00066">
    <property type="entry name" value="GAL4"/>
    <property type="match status" value="1"/>
</dbReference>
<evidence type="ECO:0000256" key="1">
    <source>
        <dbReference type="ARBA" id="ARBA00022723"/>
    </source>
</evidence>
<dbReference type="InterPro" id="IPR052073">
    <property type="entry name" value="Amide_Lactam_Regulators"/>
</dbReference>
<keyword evidence="1" id="KW-0479">Metal-binding</keyword>
<protein>
    <submittedName>
        <fullName evidence="9">Fungal specific transcription factor</fullName>
    </submittedName>
</protein>
<reference evidence="9 10" key="1">
    <citation type="journal article" date="2016" name="PLoS Pathog.">
        <title>Biosynthesis of antibiotic leucinostatins in bio-control fungus Purpureocillium lilacinum and their inhibition on phytophthora revealed by genome mining.</title>
        <authorList>
            <person name="Wang G."/>
            <person name="Liu Z."/>
            <person name="Lin R."/>
            <person name="Li E."/>
            <person name="Mao Z."/>
            <person name="Ling J."/>
            <person name="Yang Y."/>
            <person name="Yin W.B."/>
            <person name="Xie B."/>
        </authorList>
    </citation>
    <scope>NUCLEOTIDE SEQUENCE [LARGE SCALE GENOMIC DNA]</scope>
    <source>
        <strain evidence="9">170</strain>
    </source>
</reference>
<dbReference type="Pfam" id="PF04082">
    <property type="entry name" value="Fungal_trans"/>
    <property type="match status" value="1"/>
</dbReference>
<feature type="domain" description="Zn(2)-C6 fungal-type" evidence="8">
    <location>
        <begin position="12"/>
        <end position="45"/>
    </location>
</feature>
<evidence type="ECO:0000256" key="5">
    <source>
        <dbReference type="ARBA" id="ARBA00023163"/>
    </source>
</evidence>
<dbReference type="CDD" id="cd12148">
    <property type="entry name" value="fungal_TF_MHR"/>
    <property type="match status" value="1"/>
</dbReference>
<comment type="caution">
    <text evidence="9">The sequence shown here is derived from an EMBL/GenBank/DDBJ whole genome shotgun (WGS) entry which is preliminary data.</text>
</comment>
<dbReference type="InterPro" id="IPR036864">
    <property type="entry name" value="Zn2-C6_fun-type_DNA-bd_sf"/>
</dbReference>
<evidence type="ECO:0000256" key="3">
    <source>
        <dbReference type="ARBA" id="ARBA00023015"/>
    </source>
</evidence>
<keyword evidence="10" id="KW-1185">Reference proteome</keyword>
<dbReference type="GO" id="GO:0003677">
    <property type="term" value="F:DNA binding"/>
    <property type="evidence" value="ECO:0007669"/>
    <property type="project" value="UniProtKB-KW"/>
</dbReference>
<organism evidence="9 10">
    <name type="scientific">Pochonia chlamydosporia 170</name>
    <dbReference type="NCBI Taxonomy" id="1380566"/>
    <lineage>
        <taxon>Eukaryota</taxon>
        <taxon>Fungi</taxon>
        <taxon>Dikarya</taxon>
        <taxon>Ascomycota</taxon>
        <taxon>Pezizomycotina</taxon>
        <taxon>Sordariomycetes</taxon>
        <taxon>Hypocreomycetidae</taxon>
        <taxon>Hypocreales</taxon>
        <taxon>Clavicipitaceae</taxon>
        <taxon>Pochonia</taxon>
    </lineage>
</organism>
<dbReference type="Gene3D" id="4.10.240.10">
    <property type="entry name" value="Zn(2)-C6 fungal-type DNA-binding domain"/>
    <property type="match status" value="1"/>
</dbReference>
<sequence>MSALLKNRARLVCVQCHGRKIKCDLEESLDNTCAYCRRHKVSCIRREGVRKRSQQPERHVPHRSRTSSPIINSRPDISYALSEAAPNRLGDKDINSAYFAEHSVLQDADYEDESGKPSTALPPTEMSGSITTDVKVKILRATDAHKLPKPALRQALFDAFFANLSYTFPIIDRAEVESPRASVLLQQAVCMAGSLMRHPNLPDSFPRTRALYEKVKVLICVNFEPNMMVVLKVLCLLTLWSPIPSHIVSLDGPWHATGSALRLAVQMGMHKNSTYASKADRACRRRLWWLLNSSDCIQALIYGRPPVLKTEDFDVSLLTEDDFEEPNLQARYFIADTAMASIMGELALKISRNASSPQEKAQISESLSLWIAQLHPDLRLYDAAGYRTTYHYPVTELHIEYFGTVILSQAMSRQFAKQWPCSTACLLASTCIASLYEEILYREQVALLTTMHAFWCLTAAIPLLYYKPETASMESQRKESLEILCSVVEQLQPRFGVARTVSHKIQRLQCERRDLLSQQAMEQDKNQPQGNNFRQDEEIWQLNAFFPQLRAWSTSKDAVVHNPILEGVAQNHALQEAQGVEPLVQWISEGPLSVFDALGASSFMDTLFDDNYQGDEVGFALGQV</sequence>
<keyword evidence="2" id="KW-0862">Zinc</keyword>
<proteinExistence type="predicted"/>
<name>A0A179FGM0_METCM</name>
<dbReference type="PANTHER" id="PTHR47171">
    <property type="entry name" value="FARA-RELATED"/>
    <property type="match status" value="1"/>
</dbReference>
<dbReference type="GO" id="GO:0008270">
    <property type="term" value="F:zinc ion binding"/>
    <property type="evidence" value="ECO:0007669"/>
    <property type="project" value="InterPro"/>
</dbReference>
<dbReference type="InterPro" id="IPR001138">
    <property type="entry name" value="Zn2Cys6_DnaBD"/>
</dbReference>
<evidence type="ECO:0000256" key="4">
    <source>
        <dbReference type="ARBA" id="ARBA00023125"/>
    </source>
</evidence>
<dbReference type="GO" id="GO:0006351">
    <property type="term" value="P:DNA-templated transcription"/>
    <property type="evidence" value="ECO:0007669"/>
    <property type="project" value="InterPro"/>
</dbReference>
<dbReference type="RefSeq" id="XP_018141744.1">
    <property type="nucleotide sequence ID" value="XM_018284850.1"/>
</dbReference>
<dbReference type="KEGG" id="pchm:VFPPC_05703"/>
<dbReference type="AlphaFoldDB" id="A0A179FGM0"/>
<evidence type="ECO:0000259" key="8">
    <source>
        <dbReference type="PROSITE" id="PS50048"/>
    </source>
</evidence>
<dbReference type="PROSITE" id="PS00463">
    <property type="entry name" value="ZN2_CY6_FUNGAL_1"/>
    <property type="match status" value="1"/>
</dbReference>
<evidence type="ECO:0000313" key="10">
    <source>
        <dbReference type="Proteomes" id="UP000078397"/>
    </source>
</evidence>
<gene>
    <name evidence="9" type="ORF">VFPPC_05703</name>
</gene>
<evidence type="ECO:0000313" key="9">
    <source>
        <dbReference type="EMBL" id="OAQ64430.1"/>
    </source>
</evidence>
<evidence type="ECO:0000256" key="2">
    <source>
        <dbReference type="ARBA" id="ARBA00022833"/>
    </source>
</evidence>
<dbReference type="SMART" id="SM00906">
    <property type="entry name" value="Fungal_trans"/>
    <property type="match status" value="1"/>
</dbReference>
<dbReference type="EMBL" id="LSBJ02000005">
    <property type="protein sequence ID" value="OAQ64430.1"/>
    <property type="molecule type" value="Genomic_DNA"/>
</dbReference>
<dbReference type="GO" id="GO:0000981">
    <property type="term" value="F:DNA-binding transcription factor activity, RNA polymerase II-specific"/>
    <property type="evidence" value="ECO:0007669"/>
    <property type="project" value="InterPro"/>
</dbReference>
<dbReference type="PROSITE" id="PS50048">
    <property type="entry name" value="ZN2_CY6_FUNGAL_2"/>
    <property type="match status" value="1"/>
</dbReference>
<dbReference type="PANTHER" id="PTHR47171:SF3">
    <property type="entry name" value="FARA-RELATED"/>
    <property type="match status" value="1"/>
</dbReference>
<dbReference type="Proteomes" id="UP000078397">
    <property type="component" value="Unassembled WGS sequence"/>
</dbReference>
<dbReference type="CDD" id="cd00067">
    <property type="entry name" value="GAL4"/>
    <property type="match status" value="1"/>
</dbReference>
<dbReference type="GeneID" id="28848844"/>
<keyword evidence="3" id="KW-0805">Transcription regulation</keyword>
<keyword evidence="4" id="KW-0238">DNA-binding</keyword>
<keyword evidence="5" id="KW-0804">Transcription</keyword>